<dbReference type="RefSeq" id="WP_132778049.1">
    <property type="nucleotide sequence ID" value="NZ_SMBZ01000027.1"/>
</dbReference>
<dbReference type="OrthoDB" id="698553at2"/>
<gene>
    <name evidence="2" type="ORF">EDC17_102722</name>
</gene>
<name>A0A4R3VS18_9SPHI</name>
<dbReference type="Proteomes" id="UP000295197">
    <property type="component" value="Unassembled WGS sequence"/>
</dbReference>
<keyword evidence="3" id="KW-1185">Reference proteome</keyword>
<dbReference type="EMBL" id="SMBZ01000027">
    <property type="protein sequence ID" value="TCV11566.1"/>
    <property type="molecule type" value="Genomic_DNA"/>
</dbReference>
<dbReference type="SUPFAM" id="SSF82171">
    <property type="entry name" value="DPP6 N-terminal domain-like"/>
    <property type="match status" value="1"/>
</dbReference>
<dbReference type="PROSITE" id="PS51257">
    <property type="entry name" value="PROKAR_LIPOPROTEIN"/>
    <property type="match status" value="1"/>
</dbReference>
<evidence type="ECO:0008006" key="4">
    <source>
        <dbReference type="Google" id="ProtNLM"/>
    </source>
</evidence>
<dbReference type="AlphaFoldDB" id="A0A4R3VS18"/>
<organism evidence="2 3">
    <name type="scientific">Sphingobacterium alimentarium</name>
    <dbReference type="NCBI Taxonomy" id="797292"/>
    <lineage>
        <taxon>Bacteria</taxon>
        <taxon>Pseudomonadati</taxon>
        <taxon>Bacteroidota</taxon>
        <taxon>Sphingobacteriia</taxon>
        <taxon>Sphingobacteriales</taxon>
        <taxon>Sphingobacteriaceae</taxon>
        <taxon>Sphingobacterium</taxon>
    </lineage>
</organism>
<evidence type="ECO:0000256" key="1">
    <source>
        <dbReference type="SAM" id="SignalP"/>
    </source>
</evidence>
<dbReference type="Gene3D" id="2.120.10.30">
    <property type="entry name" value="TolB, C-terminal domain"/>
    <property type="match status" value="1"/>
</dbReference>
<proteinExistence type="predicted"/>
<evidence type="ECO:0000313" key="3">
    <source>
        <dbReference type="Proteomes" id="UP000295197"/>
    </source>
</evidence>
<evidence type="ECO:0000313" key="2">
    <source>
        <dbReference type="EMBL" id="TCV11566.1"/>
    </source>
</evidence>
<comment type="caution">
    <text evidence="2">The sequence shown here is derived from an EMBL/GenBank/DDBJ whole genome shotgun (WGS) entry which is preliminary data.</text>
</comment>
<keyword evidence="1" id="KW-0732">Signal</keyword>
<feature type="signal peptide" evidence="1">
    <location>
        <begin position="1"/>
        <end position="20"/>
    </location>
</feature>
<reference evidence="2 3" key="1">
    <citation type="submission" date="2019-03" db="EMBL/GenBank/DDBJ databases">
        <title>Genomic Encyclopedia of Type Strains, Phase IV (KMG-IV): sequencing the most valuable type-strain genomes for metagenomic binning, comparative biology and taxonomic classification.</title>
        <authorList>
            <person name="Goeker M."/>
        </authorList>
    </citation>
    <scope>NUCLEOTIDE SEQUENCE [LARGE SCALE GENOMIC DNA]</scope>
    <source>
        <strain evidence="2 3">DSM 22362</strain>
    </source>
</reference>
<protein>
    <recommendedName>
        <fullName evidence="4">WD40 repeat protein</fullName>
    </recommendedName>
</protein>
<accession>A0A4R3VS18</accession>
<sequence>MKASSSFLLILILPFITLMSCSKNDNGPQGNLGKRLTGSILHQYTTEVKKIDASTSNESTLFSYKAGSTAGWDISHDGSLRLMSLREAGVYDRNRFKIIRVSDEVVLKEFDYIPRFGNYTNNRGELSFDNSLILVNPDHDNGIVIIDTDGTVKYRLDNINDKQLTRDDKAVWLPDNSILICFDGRFLLRGKAPFTNLTLVKEMNYENWGNLRVSNDGKKVSMVINDHIYIMDIDGSNLIQVTESDGSEVFGEFSPDNKYLLVGADYFHAPVSSNSHWFLKIVPADGKKYNLNSSPEVIPVIPNGQKKIVKANEVTYWRP</sequence>
<dbReference type="InterPro" id="IPR011042">
    <property type="entry name" value="6-blade_b-propeller_TolB-like"/>
</dbReference>
<feature type="chain" id="PRO_5020869012" description="WD40 repeat protein" evidence="1">
    <location>
        <begin position="21"/>
        <end position="319"/>
    </location>
</feature>